<feature type="region of interest" description="Disordered" evidence="6">
    <location>
        <begin position="349"/>
        <end position="410"/>
    </location>
</feature>
<dbReference type="PANTHER" id="PTHR12228:SF0">
    <property type="entry name" value="TATA-BOX BINDING PROTEIN ASSOCIATED FACTOR 7"/>
    <property type="match status" value="1"/>
</dbReference>
<feature type="domain" description="TAFII55 protein conserved region" evidence="7">
    <location>
        <begin position="176"/>
        <end position="339"/>
    </location>
</feature>
<dbReference type="STRING" id="675120.N1Q227"/>
<dbReference type="OMA" id="KWEKMQN"/>
<evidence type="ECO:0000256" key="5">
    <source>
        <dbReference type="ARBA" id="ARBA00023242"/>
    </source>
</evidence>
<dbReference type="eggNOG" id="KOG4011">
    <property type="taxonomic scope" value="Eukaryota"/>
</dbReference>
<dbReference type="Pfam" id="PF04658">
    <property type="entry name" value="TAFII55_N"/>
    <property type="match status" value="1"/>
</dbReference>
<evidence type="ECO:0000313" key="8">
    <source>
        <dbReference type="EMBL" id="EME48690.1"/>
    </source>
</evidence>
<feature type="compositionally biased region" description="Acidic residues" evidence="6">
    <location>
        <begin position="462"/>
        <end position="479"/>
    </location>
</feature>
<dbReference type="InterPro" id="IPR006751">
    <property type="entry name" value="TAFII55_prot_cons_reg"/>
</dbReference>
<sequence length="544" mass="59545">MIKLKLGKGTKVPQPDGQASQDAAPSAASPQPPPAPTAQPAPIKLKLHASQPPTPIDQPPQAAFPFAADAGAEKKKRPYQRKQDGPGKSKKRSANDDALPPAKRIASGAAPTRKLSLKPPGPEPVAKPKFSLSGPPKRTAPVPKLVGLNTRGKAPPRPKGVGYDSEDSDVEKDPAIQQALVLRMEAGEDANYLRDVIANGKIGESITHGGADVTIKFLDKKDMRRAAIKIRGGIYAAVLVDLPCIVESMKSFDKKGWWKVADIAQMLLVLGRCNSEEEAKVMQLPREVNKESFQYAHGLTPPMRWARKNRFRKRMNHTEATDVDEQVAKLIAADREWENTYGGKVKTIEQREQEQSVEPSGYDEDDDAEGEAVETVEMDGEEYDQDDEDDEGDDDLEAQLGLAMDEDDEPVSELIAESPAAMADRGATMVAVEQSMMDESEAATPVGTPAEEIGMTPQQQSSDEESDEDEDDPDEYDEDAAARAAERAQQMEEVADLEREVERGRQRMQAMNNQLLRQREAQKVVALEEELTAKKRALGLDEAD</sequence>
<dbReference type="OrthoDB" id="153872at2759"/>
<proteinExistence type="inferred from homology"/>
<reference evidence="8 9" key="2">
    <citation type="journal article" date="2012" name="PLoS Pathog.">
        <title>Diverse lifestyles and strategies of plant pathogenesis encoded in the genomes of eighteen Dothideomycetes fungi.</title>
        <authorList>
            <person name="Ohm R.A."/>
            <person name="Feau N."/>
            <person name="Henrissat B."/>
            <person name="Schoch C.L."/>
            <person name="Horwitz B.A."/>
            <person name="Barry K.W."/>
            <person name="Condon B.J."/>
            <person name="Copeland A.C."/>
            <person name="Dhillon B."/>
            <person name="Glaser F."/>
            <person name="Hesse C.N."/>
            <person name="Kosti I."/>
            <person name="LaButti K."/>
            <person name="Lindquist E.A."/>
            <person name="Lucas S."/>
            <person name="Salamov A.A."/>
            <person name="Bradshaw R.E."/>
            <person name="Ciuffetti L."/>
            <person name="Hamelin R.C."/>
            <person name="Kema G.H.J."/>
            <person name="Lawrence C."/>
            <person name="Scott J.A."/>
            <person name="Spatafora J.W."/>
            <person name="Turgeon B.G."/>
            <person name="de Wit P.J.G.M."/>
            <person name="Zhong S."/>
            <person name="Goodwin S.B."/>
            <person name="Grigoriev I.V."/>
        </authorList>
    </citation>
    <scope>NUCLEOTIDE SEQUENCE [LARGE SCALE GENOMIC DNA]</scope>
    <source>
        <strain evidence="9">NZE10 / CBS 128990</strain>
    </source>
</reference>
<feature type="compositionally biased region" description="Basic and acidic residues" evidence="6">
    <location>
        <begin position="480"/>
        <end position="504"/>
    </location>
</feature>
<accession>N1Q227</accession>
<protein>
    <recommendedName>
        <fullName evidence="7">TAFII55 protein conserved region domain-containing protein</fullName>
    </recommendedName>
</protein>
<dbReference type="SMART" id="SM01370">
    <property type="entry name" value="TAFII55_N"/>
    <property type="match status" value="1"/>
</dbReference>
<evidence type="ECO:0000256" key="2">
    <source>
        <dbReference type="ARBA" id="ARBA00009368"/>
    </source>
</evidence>
<name>N1Q227_DOTSN</name>
<feature type="compositionally biased region" description="Low complexity" evidence="6">
    <location>
        <begin position="18"/>
        <end position="29"/>
    </location>
</feature>
<dbReference type="CDD" id="cd08047">
    <property type="entry name" value="TAF7"/>
    <property type="match status" value="1"/>
</dbReference>
<keyword evidence="9" id="KW-1185">Reference proteome</keyword>
<organism evidence="8 9">
    <name type="scientific">Dothistroma septosporum (strain NZE10 / CBS 128990)</name>
    <name type="common">Red band needle blight fungus</name>
    <name type="synonym">Mycosphaerella pini</name>
    <dbReference type="NCBI Taxonomy" id="675120"/>
    <lineage>
        <taxon>Eukaryota</taxon>
        <taxon>Fungi</taxon>
        <taxon>Dikarya</taxon>
        <taxon>Ascomycota</taxon>
        <taxon>Pezizomycotina</taxon>
        <taxon>Dothideomycetes</taxon>
        <taxon>Dothideomycetidae</taxon>
        <taxon>Mycosphaerellales</taxon>
        <taxon>Mycosphaerellaceae</taxon>
        <taxon>Dothistroma</taxon>
    </lineage>
</organism>
<dbReference type="HOGENOM" id="CLU_016434_1_1_1"/>
<feature type="region of interest" description="Disordered" evidence="6">
    <location>
        <begin position="1"/>
        <end position="169"/>
    </location>
</feature>
<gene>
    <name evidence="8" type="ORF">DOTSEDRAFT_67656</name>
</gene>
<dbReference type="PANTHER" id="PTHR12228">
    <property type="entry name" value="TRANSCRIPTION INITIATION FACTOR TFIID 55 KD SUBUNIT-RELATED"/>
    <property type="match status" value="1"/>
</dbReference>
<evidence type="ECO:0000256" key="1">
    <source>
        <dbReference type="ARBA" id="ARBA00004123"/>
    </source>
</evidence>
<feature type="region of interest" description="Disordered" evidence="6">
    <location>
        <begin position="437"/>
        <end position="504"/>
    </location>
</feature>
<feature type="compositionally biased region" description="Pro residues" evidence="6">
    <location>
        <begin position="30"/>
        <end position="39"/>
    </location>
</feature>
<dbReference type="Proteomes" id="UP000016933">
    <property type="component" value="Unassembled WGS sequence"/>
</dbReference>
<evidence type="ECO:0000313" key="9">
    <source>
        <dbReference type="Proteomes" id="UP000016933"/>
    </source>
</evidence>
<keyword evidence="3" id="KW-0805">Transcription regulation</keyword>
<feature type="compositionally biased region" description="Low complexity" evidence="6">
    <location>
        <begin position="59"/>
        <end position="70"/>
    </location>
</feature>
<evidence type="ECO:0000256" key="4">
    <source>
        <dbReference type="ARBA" id="ARBA00023163"/>
    </source>
</evidence>
<dbReference type="InterPro" id="IPR037817">
    <property type="entry name" value="TAF7"/>
</dbReference>
<reference evidence="9" key="1">
    <citation type="journal article" date="2012" name="PLoS Genet.">
        <title>The genomes of the fungal plant pathogens Cladosporium fulvum and Dothistroma septosporum reveal adaptation to different hosts and lifestyles but also signatures of common ancestry.</title>
        <authorList>
            <person name="de Wit P.J.G.M."/>
            <person name="van der Burgt A."/>
            <person name="Oekmen B."/>
            <person name="Stergiopoulos I."/>
            <person name="Abd-Elsalam K.A."/>
            <person name="Aerts A.L."/>
            <person name="Bahkali A.H."/>
            <person name="Beenen H.G."/>
            <person name="Chettri P."/>
            <person name="Cox M.P."/>
            <person name="Datema E."/>
            <person name="de Vries R.P."/>
            <person name="Dhillon B."/>
            <person name="Ganley A.R."/>
            <person name="Griffiths S.A."/>
            <person name="Guo Y."/>
            <person name="Hamelin R.C."/>
            <person name="Henrissat B."/>
            <person name="Kabir M.S."/>
            <person name="Jashni M.K."/>
            <person name="Kema G."/>
            <person name="Klaubauf S."/>
            <person name="Lapidus A."/>
            <person name="Levasseur A."/>
            <person name="Lindquist E."/>
            <person name="Mehrabi R."/>
            <person name="Ohm R.A."/>
            <person name="Owen T.J."/>
            <person name="Salamov A."/>
            <person name="Schwelm A."/>
            <person name="Schijlen E."/>
            <person name="Sun H."/>
            <person name="van den Burg H.A."/>
            <person name="van Ham R.C.H.J."/>
            <person name="Zhang S."/>
            <person name="Goodwin S.B."/>
            <person name="Grigoriev I.V."/>
            <person name="Collemare J."/>
            <person name="Bradshaw R.E."/>
        </authorList>
    </citation>
    <scope>NUCLEOTIDE SEQUENCE [LARGE SCALE GENOMIC DNA]</scope>
    <source>
        <strain evidence="9">NZE10 / CBS 128990</strain>
    </source>
</reference>
<comment type="subcellular location">
    <subcellularLocation>
        <location evidence="1">Nucleus</location>
    </subcellularLocation>
</comment>
<dbReference type="GO" id="GO:0005669">
    <property type="term" value="C:transcription factor TFIID complex"/>
    <property type="evidence" value="ECO:0007669"/>
    <property type="project" value="InterPro"/>
</dbReference>
<dbReference type="GO" id="GO:0016251">
    <property type="term" value="F:RNA polymerase II general transcription initiation factor activity"/>
    <property type="evidence" value="ECO:0007669"/>
    <property type="project" value="TreeGrafter"/>
</dbReference>
<comment type="similarity">
    <text evidence="2">Belongs to the TAF7 family.</text>
</comment>
<keyword evidence="4" id="KW-0804">Transcription</keyword>
<evidence type="ECO:0000259" key="7">
    <source>
        <dbReference type="SMART" id="SM01370"/>
    </source>
</evidence>
<evidence type="ECO:0000256" key="6">
    <source>
        <dbReference type="SAM" id="MobiDB-lite"/>
    </source>
</evidence>
<evidence type="ECO:0000256" key="3">
    <source>
        <dbReference type="ARBA" id="ARBA00023015"/>
    </source>
</evidence>
<dbReference type="EMBL" id="KB446535">
    <property type="protein sequence ID" value="EME48690.1"/>
    <property type="molecule type" value="Genomic_DNA"/>
</dbReference>
<feature type="compositionally biased region" description="Acidic residues" evidence="6">
    <location>
        <begin position="361"/>
        <end position="397"/>
    </location>
</feature>
<dbReference type="AlphaFoldDB" id="N1Q227"/>
<keyword evidence="5" id="KW-0539">Nucleus</keyword>
<dbReference type="GO" id="GO:0051123">
    <property type="term" value="P:RNA polymerase II preinitiation complex assembly"/>
    <property type="evidence" value="ECO:0007669"/>
    <property type="project" value="TreeGrafter"/>
</dbReference>